<keyword evidence="5" id="KW-1185">Reference proteome</keyword>
<dbReference type="AlphaFoldDB" id="A0A7J6P0U3"/>
<proteinExistence type="predicted"/>
<keyword evidence="1" id="KW-0862">Zinc</keyword>
<keyword evidence="1" id="KW-0479">Metal-binding</keyword>
<evidence type="ECO:0000256" key="2">
    <source>
        <dbReference type="SAM" id="MobiDB-lite"/>
    </source>
</evidence>
<reference evidence="4 5" key="1">
    <citation type="submission" date="2020-04" db="EMBL/GenBank/DDBJ databases">
        <title>Perkinsus olseni comparative genomics.</title>
        <authorList>
            <person name="Bogema D.R."/>
        </authorList>
    </citation>
    <scope>NUCLEOTIDE SEQUENCE [LARGE SCALE GENOMIC DNA]</scope>
    <source>
        <strain evidence="4 5">ATCC PRA-207</strain>
    </source>
</reference>
<evidence type="ECO:0000259" key="3">
    <source>
        <dbReference type="PROSITE" id="PS50966"/>
    </source>
</evidence>
<organism evidence="4 5">
    <name type="scientific">Perkinsus olseni</name>
    <name type="common">Perkinsus atlanticus</name>
    <dbReference type="NCBI Taxonomy" id="32597"/>
    <lineage>
        <taxon>Eukaryota</taxon>
        <taxon>Sar</taxon>
        <taxon>Alveolata</taxon>
        <taxon>Perkinsozoa</taxon>
        <taxon>Perkinsea</taxon>
        <taxon>Perkinsida</taxon>
        <taxon>Perkinsidae</taxon>
        <taxon>Perkinsus</taxon>
    </lineage>
</organism>
<feature type="compositionally biased region" description="Polar residues" evidence="2">
    <location>
        <begin position="201"/>
        <end position="226"/>
    </location>
</feature>
<sequence length="313" mass="35139">MKACGDYTWLHSGGDKPVTTKEATSAAKWATSEDTVIYVHETARSRYYLIPSSRMMEKVRDQSTLDRILAHYVCRFLGHPSANWRSWDHFRDVTSNVHIIDATEEFACTCYKTKYARVCEHSLGVRLLEQGYLDLRDGRSSLEDLTSFAPCSRGRPRYTRTTALEIDWDYQNRIDSISRSIAGAERSIRLPQKARRVDMSKAQSQRPSEIPQSIQRRPAASSSTADMLQGDHCRGQPGDSGAEQYVMTEQHSAPSSHHVPEPRDQIHSVAVPDNADSGIDYEESPMSSSQPLAAGSIREVDNREGKPTTCDPD</sequence>
<gene>
    <name evidence="4" type="ORF">FOZ63_005212</name>
</gene>
<dbReference type="PROSITE" id="PS50966">
    <property type="entry name" value="ZF_SWIM"/>
    <property type="match status" value="1"/>
</dbReference>
<keyword evidence="1" id="KW-0863">Zinc-finger</keyword>
<protein>
    <recommendedName>
        <fullName evidence="3">SWIM-type domain-containing protein</fullName>
    </recommendedName>
</protein>
<accession>A0A7J6P0U3</accession>
<dbReference type="EMBL" id="JABANO010039899">
    <property type="protein sequence ID" value="KAF4688931.1"/>
    <property type="molecule type" value="Genomic_DNA"/>
</dbReference>
<dbReference type="InterPro" id="IPR007527">
    <property type="entry name" value="Znf_SWIM"/>
</dbReference>
<comment type="caution">
    <text evidence="4">The sequence shown here is derived from an EMBL/GenBank/DDBJ whole genome shotgun (WGS) entry which is preliminary data.</text>
</comment>
<dbReference type="Proteomes" id="UP000553632">
    <property type="component" value="Unassembled WGS sequence"/>
</dbReference>
<evidence type="ECO:0000313" key="5">
    <source>
        <dbReference type="Proteomes" id="UP000553632"/>
    </source>
</evidence>
<evidence type="ECO:0000256" key="1">
    <source>
        <dbReference type="PROSITE-ProRule" id="PRU00325"/>
    </source>
</evidence>
<name>A0A7J6P0U3_PEROL</name>
<dbReference type="GO" id="GO:0008270">
    <property type="term" value="F:zinc ion binding"/>
    <property type="evidence" value="ECO:0007669"/>
    <property type="project" value="UniProtKB-KW"/>
</dbReference>
<feature type="region of interest" description="Disordered" evidence="2">
    <location>
        <begin position="192"/>
        <end position="313"/>
    </location>
</feature>
<feature type="non-terminal residue" evidence="4">
    <location>
        <position position="1"/>
    </location>
</feature>
<feature type="domain" description="SWIM-type" evidence="3">
    <location>
        <begin position="93"/>
        <end position="130"/>
    </location>
</feature>
<evidence type="ECO:0000313" key="4">
    <source>
        <dbReference type="EMBL" id="KAF4688931.1"/>
    </source>
</evidence>